<dbReference type="Pfam" id="PF05532">
    <property type="entry name" value="CsbD"/>
    <property type="match status" value="1"/>
</dbReference>
<feature type="region of interest" description="Disordered" evidence="2">
    <location>
        <begin position="1"/>
        <end position="21"/>
    </location>
</feature>
<feature type="compositionally biased region" description="Basic and acidic residues" evidence="2">
    <location>
        <begin position="1"/>
        <end position="17"/>
    </location>
</feature>
<dbReference type="InterPro" id="IPR036629">
    <property type="entry name" value="YjbJ_sf"/>
</dbReference>
<dbReference type="InterPro" id="IPR008462">
    <property type="entry name" value="CsbD"/>
</dbReference>
<evidence type="ECO:0000313" key="4">
    <source>
        <dbReference type="EMBL" id="EAR20191.1"/>
    </source>
</evidence>
<evidence type="ECO:0000256" key="1">
    <source>
        <dbReference type="ARBA" id="ARBA00009129"/>
    </source>
</evidence>
<sequence length="102" mass="11664">MSDKWEAHNIPSEDGRMRSPSLTWNDVQGKWHEYKGKARQKWGLLTNDDMDLIGGYYEELSGKIQKVYNISKEEADQQIEEWLKGHEDSSSIGSEGNSTSSI</sequence>
<dbReference type="EMBL" id="AAOF01000031">
    <property type="protein sequence ID" value="EAR20191.1"/>
    <property type="molecule type" value="Genomic_DNA"/>
</dbReference>
<proteinExistence type="inferred from homology"/>
<evidence type="ECO:0000313" key="5">
    <source>
        <dbReference type="Proteomes" id="UP000003374"/>
    </source>
</evidence>
<name>A4BVR9_9GAMM</name>
<comment type="caution">
    <text evidence="4">The sequence shown here is derived from an EMBL/GenBank/DDBJ whole genome shotgun (WGS) entry which is preliminary data.</text>
</comment>
<evidence type="ECO:0000259" key="3">
    <source>
        <dbReference type="Pfam" id="PF05532"/>
    </source>
</evidence>
<evidence type="ECO:0000256" key="2">
    <source>
        <dbReference type="SAM" id="MobiDB-lite"/>
    </source>
</evidence>
<reference evidence="4 5" key="1">
    <citation type="submission" date="2006-02" db="EMBL/GenBank/DDBJ databases">
        <authorList>
            <person name="Waterbury J."/>
            <person name="Ferriera S."/>
            <person name="Johnson J."/>
            <person name="Kravitz S."/>
            <person name="Halpern A."/>
            <person name="Remington K."/>
            <person name="Beeson K."/>
            <person name="Tran B."/>
            <person name="Rogers Y.-H."/>
            <person name="Friedman R."/>
            <person name="Venter J.C."/>
        </authorList>
    </citation>
    <scope>NUCLEOTIDE SEQUENCE [LARGE SCALE GENOMIC DNA]</scope>
    <source>
        <strain evidence="4 5">Nb-231</strain>
    </source>
</reference>
<feature type="compositionally biased region" description="Low complexity" evidence="2">
    <location>
        <begin position="90"/>
        <end position="102"/>
    </location>
</feature>
<dbReference type="AlphaFoldDB" id="A4BVR9"/>
<dbReference type="Proteomes" id="UP000003374">
    <property type="component" value="Unassembled WGS sequence"/>
</dbReference>
<feature type="domain" description="CsbD-like" evidence="3">
    <location>
        <begin position="26"/>
        <end position="76"/>
    </location>
</feature>
<gene>
    <name evidence="4" type="ORF">NB231_13801</name>
</gene>
<feature type="region of interest" description="Disordered" evidence="2">
    <location>
        <begin position="83"/>
        <end position="102"/>
    </location>
</feature>
<protein>
    <submittedName>
        <fullName evidence="4">CsbD-like protein</fullName>
    </submittedName>
</protein>
<dbReference type="HOGENOM" id="CLU_135567_4_0_6"/>
<dbReference type="SUPFAM" id="SSF69047">
    <property type="entry name" value="Hypothetical protein YjbJ"/>
    <property type="match status" value="1"/>
</dbReference>
<organism evidence="4 5">
    <name type="scientific">Nitrococcus mobilis Nb-231</name>
    <dbReference type="NCBI Taxonomy" id="314278"/>
    <lineage>
        <taxon>Bacteria</taxon>
        <taxon>Pseudomonadati</taxon>
        <taxon>Pseudomonadota</taxon>
        <taxon>Gammaproteobacteria</taxon>
        <taxon>Chromatiales</taxon>
        <taxon>Ectothiorhodospiraceae</taxon>
        <taxon>Nitrococcus</taxon>
    </lineage>
</organism>
<dbReference type="RefSeq" id="WP_005003603.1">
    <property type="nucleotide sequence ID" value="NZ_CH672427.1"/>
</dbReference>
<keyword evidence="5" id="KW-1185">Reference proteome</keyword>
<dbReference type="Gene3D" id="1.10.1470.10">
    <property type="entry name" value="YjbJ"/>
    <property type="match status" value="1"/>
</dbReference>
<dbReference type="eggNOG" id="COG3237">
    <property type="taxonomic scope" value="Bacteria"/>
</dbReference>
<comment type="similarity">
    <text evidence="1">Belongs to the UPF0337 (CsbD) family.</text>
</comment>
<accession>A4BVR9</accession>
<dbReference type="STRING" id="314278.NB231_13801"/>